<dbReference type="EMBL" id="SDMP01000011">
    <property type="protein sequence ID" value="RYR30335.1"/>
    <property type="molecule type" value="Genomic_DNA"/>
</dbReference>
<name>A0A445AV64_ARAHY</name>
<gene>
    <name evidence="1" type="ORF">Ahy_B01g055129</name>
</gene>
<proteinExistence type="predicted"/>
<dbReference type="Proteomes" id="UP000289738">
    <property type="component" value="Chromosome B01"/>
</dbReference>
<organism evidence="1 2">
    <name type="scientific">Arachis hypogaea</name>
    <name type="common">Peanut</name>
    <dbReference type="NCBI Taxonomy" id="3818"/>
    <lineage>
        <taxon>Eukaryota</taxon>
        <taxon>Viridiplantae</taxon>
        <taxon>Streptophyta</taxon>
        <taxon>Embryophyta</taxon>
        <taxon>Tracheophyta</taxon>
        <taxon>Spermatophyta</taxon>
        <taxon>Magnoliopsida</taxon>
        <taxon>eudicotyledons</taxon>
        <taxon>Gunneridae</taxon>
        <taxon>Pentapetalae</taxon>
        <taxon>rosids</taxon>
        <taxon>fabids</taxon>
        <taxon>Fabales</taxon>
        <taxon>Fabaceae</taxon>
        <taxon>Papilionoideae</taxon>
        <taxon>50 kb inversion clade</taxon>
        <taxon>dalbergioids sensu lato</taxon>
        <taxon>Dalbergieae</taxon>
        <taxon>Pterocarpus clade</taxon>
        <taxon>Arachis</taxon>
    </lineage>
</organism>
<comment type="caution">
    <text evidence="1">The sequence shown here is derived from an EMBL/GenBank/DDBJ whole genome shotgun (WGS) entry which is preliminary data.</text>
</comment>
<accession>A0A445AV64</accession>
<sequence>MGNTGVSQSCGVSGIELESCEFSIRGGKLLAYSGNWYQVREIGLERKSFQGKPLLSQIREKC</sequence>
<evidence type="ECO:0000313" key="1">
    <source>
        <dbReference type="EMBL" id="RYR30335.1"/>
    </source>
</evidence>
<reference evidence="1 2" key="1">
    <citation type="submission" date="2019-01" db="EMBL/GenBank/DDBJ databases">
        <title>Sequencing of cultivated peanut Arachis hypogaea provides insights into genome evolution and oil improvement.</title>
        <authorList>
            <person name="Chen X."/>
        </authorList>
    </citation>
    <scope>NUCLEOTIDE SEQUENCE [LARGE SCALE GENOMIC DNA]</scope>
    <source>
        <strain evidence="2">cv. Fuhuasheng</strain>
        <tissue evidence="1">Leaves</tissue>
    </source>
</reference>
<keyword evidence="2" id="KW-1185">Reference proteome</keyword>
<evidence type="ECO:0000313" key="2">
    <source>
        <dbReference type="Proteomes" id="UP000289738"/>
    </source>
</evidence>
<dbReference type="AlphaFoldDB" id="A0A445AV64"/>
<protein>
    <submittedName>
        <fullName evidence="1">Uncharacterized protein</fullName>
    </submittedName>
</protein>